<feature type="domain" description="4Fe-4S ferredoxin-type" evidence="5">
    <location>
        <begin position="51"/>
        <end position="81"/>
    </location>
</feature>
<dbReference type="PANTHER" id="PTHR43177:SF3">
    <property type="entry name" value="PROTEIN NRFC HOMOLOG"/>
    <property type="match status" value="1"/>
</dbReference>
<dbReference type="PANTHER" id="PTHR43177">
    <property type="entry name" value="PROTEIN NRFC"/>
    <property type="match status" value="1"/>
</dbReference>
<dbReference type="EMBL" id="DXCH01000269">
    <property type="protein sequence ID" value="HIZ08253.1"/>
    <property type="molecule type" value="Genomic_DNA"/>
</dbReference>
<keyword evidence="4" id="KW-0411">Iron-sulfur</keyword>
<keyword evidence="1" id="KW-0004">4Fe-4S</keyword>
<evidence type="ECO:0000256" key="3">
    <source>
        <dbReference type="ARBA" id="ARBA00023004"/>
    </source>
</evidence>
<dbReference type="InterPro" id="IPR017900">
    <property type="entry name" value="4Fe4S_Fe_S_CS"/>
</dbReference>
<dbReference type="GO" id="GO:0046872">
    <property type="term" value="F:metal ion binding"/>
    <property type="evidence" value="ECO:0007669"/>
    <property type="project" value="UniProtKB-KW"/>
</dbReference>
<evidence type="ECO:0000313" key="7">
    <source>
        <dbReference type="Proteomes" id="UP000824024"/>
    </source>
</evidence>
<feature type="domain" description="4Fe-4S ferredoxin-type" evidence="5">
    <location>
        <begin position="6"/>
        <end position="36"/>
    </location>
</feature>
<dbReference type="InterPro" id="IPR050954">
    <property type="entry name" value="ET_IronSulfur_Cluster-Binding"/>
</dbReference>
<dbReference type="PROSITE" id="PS51379">
    <property type="entry name" value="4FE4S_FER_2"/>
    <property type="match status" value="3"/>
</dbReference>
<gene>
    <name evidence="6" type="ORF">IAA08_09995</name>
</gene>
<dbReference type="InterPro" id="IPR017896">
    <property type="entry name" value="4Fe4S_Fe-S-bd"/>
</dbReference>
<dbReference type="AlphaFoldDB" id="A0A9D2D472"/>
<evidence type="ECO:0000256" key="1">
    <source>
        <dbReference type="ARBA" id="ARBA00022485"/>
    </source>
</evidence>
<dbReference type="SUPFAM" id="SSF54862">
    <property type="entry name" value="4Fe-4S ferredoxins"/>
    <property type="match status" value="1"/>
</dbReference>
<feature type="domain" description="4Fe-4S ferredoxin-type" evidence="5">
    <location>
        <begin position="83"/>
        <end position="112"/>
    </location>
</feature>
<reference evidence="6" key="1">
    <citation type="journal article" date="2021" name="PeerJ">
        <title>Extensive microbial diversity within the chicken gut microbiome revealed by metagenomics and culture.</title>
        <authorList>
            <person name="Gilroy R."/>
            <person name="Ravi A."/>
            <person name="Getino M."/>
            <person name="Pursley I."/>
            <person name="Horton D.L."/>
            <person name="Alikhan N.F."/>
            <person name="Baker D."/>
            <person name="Gharbi K."/>
            <person name="Hall N."/>
            <person name="Watson M."/>
            <person name="Adriaenssens E.M."/>
            <person name="Foster-Nyarko E."/>
            <person name="Jarju S."/>
            <person name="Secka A."/>
            <person name="Antonio M."/>
            <person name="Oren A."/>
            <person name="Chaudhuri R.R."/>
            <person name="La Ragione R."/>
            <person name="Hildebrand F."/>
            <person name="Pallen M.J."/>
        </authorList>
    </citation>
    <scope>NUCLEOTIDE SEQUENCE</scope>
    <source>
        <strain evidence="6">CHK192-9172</strain>
    </source>
</reference>
<keyword evidence="3" id="KW-0408">Iron</keyword>
<evidence type="ECO:0000256" key="4">
    <source>
        <dbReference type="ARBA" id="ARBA00023014"/>
    </source>
</evidence>
<proteinExistence type="predicted"/>
<dbReference type="Proteomes" id="UP000824024">
    <property type="component" value="Unassembled WGS sequence"/>
</dbReference>
<dbReference type="Gene3D" id="3.30.70.20">
    <property type="match status" value="2"/>
</dbReference>
<comment type="caution">
    <text evidence="6">The sequence shown here is derived from an EMBL/GenBank/DDBJ whole genome shotgun (WGS) entry which is preliminary data.</text>
</comment>
<name>A0A9D2D472_9FIRM</name>
<dbReference type="PROSITE" id="PS00198">
    <property type="entry name" value="4FE4S_FER_1"/>
    <property type="match status" value="1"/>
</dbReference>
<sequence>MVEIKGKVIFDKELCTGCLACMTACIDARCPTENAEGVSMRRIRKVTDEKARFQKNICTGCLHCGLCISKCGQGALYRDEETGLVLLRRERCVGCGMCAQFCPEQAIFFDKDKKAEKCDGCIEYQREGRLPACVKACPVHALKIEKQ</sequence>
<evidence type="ECO:0000256" key="2">
    <source>
        <dbReference type="ARBA" id="ARBA00022723"/>
    </source>
</evidence>
<organism evidence="6 7">
    <name type="scientific">Candidatus Eubacterium avistercoris</name>
    <dbReference type="NCBI Taxonomy" id="2838567"/>
    <lineage>
        <taxon>Bacteria</taxon>
        <taxon>Bacillati</taxon>
        <taxon>Bacillota</taxon>
        <taxon>Clostridia</taxon>
        <taxon>Eubacteriales</taxon>
        <taxon>Eubacteriaceae</taxon>
        <taxon>Eubacterium</taxon>
    </lineage>
</organism>
<evidence type="ECO:0000259" key="5">
    <source>
        <dbReference type="PROSITE" id="PS51379"/>
    </source>
</evidence>
<protein>
    <submittedName>
        <fullName evidence="6">4Fe-4S binding protein</fullName>
    </submittedName>
</protein>
<keyword evidence="2" id="KW-0479">Metal-binding</keyword>
<dbReference type="GO" id="GO:0051539">
    <property type="term" value="F:4 iron, 4 sulfur cluster binding"/>
    <property type="evidence" value="ECO:0007669"/>
    <property type="project" value="UniProtKB-KW"/>
</dbReference>
<dbReference type="Pfam" id="PF13247">
    <property type="entry name" value="Fer4_11"/>
    <property type="match status" value="1"/>
</dbReference>
<evidence type="ECO:0000313" key="6">
    <source>
        <dbReference type="EMBL" id="HIZ08253.1"/>
    </source>
</evidence>
<reference evidence="6" key="2">
    <citation type="submission" date="2021-04" db="EMBL/GenBank/DDBJ databases">
        <authorList>
            <person name="Gilroy R."/>
        </authorList>
    </citation>
    <scope>NUCLEOTIDE SEQUENCE</scope>
    <source>
        <strain evidence="6">CHK192-9172</strain>
    </source>
</reference>
<accession>A0A9D2D472</accession>